<protein>
    <submittedName>
        <fullName evidence="3">Uncharacterized protein</fullName>
    </submittedName>
</protein>
<accession>A0ABT5DD16</accession>
<evidence type="ECO:0000313" key="3">
    <source>
        <dbReference type="EMBL" id="MDC0711580.1"/>
    </source>
</evidence>
<name>A0ABT5DD16_9BACT</name>
<dbReference type="Proteomes" id="UP001221838">
    <property type="component" value="Unassembled WGS sequence"/>
</dbReference>
<sequence length="463" mass="48159">MLLPALLATALLAQAPAAPAHRAAATLELGTVLDAAEREDIAYLALERGGIAVVDLKATPPRLLRRIEEGRRFVRLVLAGESLLAVELREEAHAFSLSSPEAPQPSSLALALGATRELPLAQAPASPQGPGEAPPQGPSPAPARTARLTLTAVRGGEVVLSGGRNAGLREGARVRRVPASQESSAREVVLEVTEARETEAVARLGRGESAHVGDLVEPTDAPPSARLFFPQSQVPPLRYGFHARPFLALDAQTAQGRSARAAGVLVDLFAAWKIPDWPVVLSARLEPFGVGLGTGDRHTPGSAYAAATYATEYLEVGLGAGALFGQSECYSELDDQYQPIPGREICESPSGVTVQQLLRLGALDGFHLAWSSSILSRDNQFVFGSGRGELQVPLTSRLALFGAGGGSASGWAFGELGVRSFLKGTGGAGSTVLSVSLGFVSLSDGRGDALAGPSVAFGLERRP</sequence>
<feature type="signal peptide" evidence="2">
    <location>
        <begin position="1"/>
        <end position="20"/>
    </location>
</feature>
<gene>
    <name evidence="3" type="ORF">POL68_24130</name>
</gene>
<dbReference type="RefSeq" id="WP_272141558.1">
    <property type="nucleotide sequence ID" value="NZ_JAQNDM010000002.1"/>
</dbReference>
<feature type="compositionally biased region" description="Low complexity" evidence="1">
    <location>
        <begin position="121"/>
        <end position="131"/>
    </location>
</feature>
<feature type="compositionally biased region" description="Pro residues" evidence="1">
    <location>
        <begin position="132"/>
        <end position="141"/>
    </location>
</feature>
<feature type="chain" id="PRO_5046232962" evidence="2">
    <location>
        <begin position="21"/>
        <end position="463"/>
    </location>
</feature>
<evidence type="ECO:0000256" key="2">
    <source>
        <dbReference type="SAM" id="SignalP"/>
    </source>
</evidence>
<keyword evidence="4" id="KW-1185">Reference proteome</keyword>
<proteinExistence type="predicted"/>
<evidence type="ECO:0000313" key="4">
    <source>
        <dbReference type="Proteomes" id="UP001221838"/>
    </source>
</evidence>
<evidence type="ECO:0000256" key="1">
    <source>
        <dbReference type="SAM" id="MobiDB-lite"/>
    </source>
</evidence>
<feature type="region of interest" description="Disordered" evidence="1">
    <location>
        <begin position="121"/>
        <end position="143"/>
    </location>
</feature>
<reference evidence="3 4" key="1">
    <citation type="submission" date="2022-11" db="EMBL/GenBank/DDBJ databases">
        <title>Minimal conservation of predation-associated metabolite biosynthetic gene clusters underscores biosynthetic potential of Myxococcota including descriptions for ten novel species: Archangium lansinium sp. nov., Myxococcus landrumus sp. nov., Nannocystis bai.</title>
        <authorList>
            <person name="Ahearne A."/>
            <person name="Stevens C."/>
            <person name="Dowd S."/>
        </authorList>
    </citation>
    <scope>NUCLEOTIDE SEQUENCE [LARGE SCALE GENOMIC DNA]</scope>
    <source>
        <strain evidence="3 4">NCWAL01</strain>
    </source>
</reference>
<organism evidence="3 4">
    <name type="scientific">Stigmatella ashevillensis</name>
    <dbReference type="NCBI Taxonomy" id="2995309"/>
    <lineage>
        <taxon>Bacteria</taxon>
        <taxon>Pseudomonadati</taxon>
        <taxon>Myxococcota</taxon>
        <taxon>Myxococcia</taxon>
        <taxon>Myxococcales</taxon>
        <taxon>Cystobacterineae</taxon>
        <taxon>Archangiaceae</taxon>
        <taxon>Stigmatella</taxon>
    </lineage>
</organism>
<comment type="caution">
    <text evidence="3">The sequence shown here is derived from an EMBL/GenBank/DDBJ whole genome shotgun (WGS) entry which is preliminary data.</text>
</comment>
<dbReference type="EMBL" id="JAQNDM010000002">
    <property type="protein sequence ID" value="MDC0711580.1"/>
    <property type="molecule type" value="Genomic_DNA"/>
</dbReference>
<keyword evidence="2" id="KW-0732">Signal</keyword>